<feature type="coiled-coil region" evidence="1">
    <location>
        <begin position="204"/>
        <end position="248"/>
    </location>
</feature>
<feature type="compositionally biased region" description="Low complexity" evidence="2">
    <location>
        <begin position="29"/>
        <end position="57"/>
    </location>
</feature>
<evidence type="ECO:0000313" key="3">
    <source>
        <dbReference type="EMBL" id="QJA50757.1"/>
    </source>
</evidence>
<keyword evidence="1" id="KW-0175">Coiled coil</keyword>
<gene>
    <name evidence="5" type="ORF">MM415A00288_0061</name>
    <name evidence="4" type="ORF">MM415B00628_0027</name>
    <name evidence="3" type="ORF">TM448A01891_0004</name>
</gene>
<dbReference type="AlphaFoldDB" id="A0A6H1ZTW2"/>
<evidence type="ECO:0000256" key="1">
    <source>
        <dbReference type="SAM" id="Coils"/>
    </source>
</evidence>
<feature type="compositionally biased region" description="Polar residues" evidence="2">
    <location>
        <begin position="1"/>
        <end position="18"/>
    </location>
</feature>
<evidence type="ECO:0008006" key="6">
    <source>
        <dbReference type="Google" id="ProtNLM"/>
    </source>
</evidence>
<dbReference type="EMBL" id="MT141496">
    <property type="protein sequence ID" value="QJA63409.1"/>
    <property type="molecule type" value="Genomic_DNA"/>
</dbReference>
<feature type="region of interest" description="Disordered" evidence="2">
    <location>
        <begin position="404"/>
        <end position="425"/>
    </location>
</feature>
<dbReference type="InterPro" id="IPR038765">
    <property type="entry name" value="Papain-like_cys_pep_sf"/>
</dbReference>
<evidence type="ECO:0000313" key="5">
    <source>
        <dbReference type="EMBL" id="QJA83441.1"/>
    </source>
</evidence>
<sequence>MSATTDAYSQAKQSNPNLSLADFVKSQNTAPPVSQTPASAPSSTVSSPTSAPTAATPFSRDFTREQSTLTSLSANPSQLQMLDPKQLYEATYTQEELAGMPEYQQIMQRDQAQANLLETPRPTNSMMRVLEDALRAKSDVGNQALGGSELYGKAGLPTEGVSGYATLMQSMNERGREMQDRYGSFSNSLARTSEAMSDTFNTALDQYNILNQDYQQELQRFQQVADNLAAHEQAMTLMERQYELQKEAEQFSWDLENKTSVSNPAGIASTSDSSEMYDLGTGDYSDNCVIYGRTKVTNLPFGLFTKEDKMKAVQMAGVKNDGQGSMSGVKVGDAILTGEGQYGHVAVVMGIEGDNLILDEANYVSGQITQGRKINMNDAKIMGYVPNERGDAITVSTDVSNLKPRYDTSLPTGALQASGKQGEGVTEGIDEQVGKLGGNMGAPRELTASDKTEANKLAVQEYGAAVLKTSEGREYFLQPILDRMANGESIDDIADDIRYKGQSEGFTGTLRDAAQQITSDYTDKKTQIIMDKMDDLIGRENTGALLDYIKKIAVETVGTDEQKQIKGKERTLEFLGEIGDDLIKYEENGGDTNIFSGTTEDILRKAGLVKSPELRTIANKIAIAIQQYRRSMSGAAFSVPESAEYEAIFPSIDNVSTLNSALLQGLDETFTGDIDYFYSFAMGEDAYNDIFKNGATGEKGDKGSDIYDQEDLDFYNSL</sequence>
<reference evidence="3" key="1">
    <citation type="submission" date="2020-03" db="EMBL/GenBank/DDBJ databases">
        <title>The deep terrestrial virosphere.</title>
        <authorList>
            <person name="Holmfeldt K."/>
            <person name="Nilsson E."/>
            <person name="Simone D."/>
            <person name="Lopez-Fernandez M."/>
            <person name="Wu X."/>
            <person name="de Brujin I."/>
            <person name="Lundin D."/>
            <person name="Andersson A."/>
            <person name="Bertilsson S."/>
            <person name="Dopson M."/>
        </authorList>
    </citation>
    <scope>NUCLEOTIDE SEQUENCE</scope>
    <source>
        <strain evidence="5">MM415A00288</strain>
        <strain evidence="4">MM415B00628</strain>
        <strain evidence="3">TM448A01891</strain>
    </source>
</reference>
<dbReference type="SUPFAM" id="SSF54001">
    <property type="entry name" value="Cysteine proteinases"/>
    <property type="match status" value="1"/>
</dbReference>
<evidence type="ECO:0000256" key="2">
    <source>
        <dbReference type="SAM" id="MobiDB-lite"/>
    </source>
</evidence>
<dbReference type="EMBL" id="MT144216">
    <property type="protein sequence ID" value="QJA50757.1"/>
    <property type="molecule type" value="Genomic_DNA"/>
</dbReference>
<accession>A0A6H1ZTW2</accession>
<protein>
    <recommendedName>
        <fullName evidence="6">Peptidase C51 domain-containing protein</fullName>
    </recommendedName>
</protein>
<organism evidence="3">
    <name type="scientific">viral metagenome</name>
    <dbReference type="NCBI Taxonomy" id="1070528"/>
    <lineage>
        <taxon>unclassified sequences</taxon>
        <taxon>metagenomes</taxon>
        <taxon>organismal metagenomes</taxon>
    </lineage>
</organism>
<dbReference type="EMBL" id="MT142510">
    <property type="protein sequence ID" value="QJA83441.1"/>
    <property type="molecule type" value="Genomic_DNA"/>
</dbReference>
<dbReference type="Gene3D" id="3.90.1720.10">
    <property type="entry name" value="endopeptidase domain like (from Nostoc punctiforme)"/>
    <property type="match status" value="1"/>
</dbReference>
<feature type="region of interest" description="Disordered" evidence="2">
    <location>
        <begin position="1"/>
        <end position="60"/>
    </location>
</feature>
<name>A0A6H1ZTW2_9ZZZZ</name>
<evidence type="ECO:0000313" key="4">
    <source>
        <dbReference type="EMBL" id="QJA63409.1"/>
    </source>
</evidence>
<proteinExistence type="predicted"/>